<dbReference type="AlphaFoldDB" id="A0AAV0F0W5"/>
<keyword evidence="5" id="KW-1185">Reference proteome</keyword>
<dbReference type="Pfam" id="PF03514">
    <property type="entry name" value="GRAS"/>
    <property type="match status" value="1"/>
</dbReference>
<dbReference type="Proteomes" id="UP001152523">
    <property type="component" value="Unassembled WGS sequence"/>
</dbReference>
<evidence type="ECO:0000256" key="2">
    <source>
        <dbReference type="ARBA" id="ARBA00023163"/>
    </source>
</evidence>
<proteinExistence type="inferred from homology"/>
<dbReference type="EMBL" id="CAMAPF010000955">
    <property type="protein sequence ID" value="CAH9129162.1"/>
    <property type="molecule type" value="Genomic_DNA"/>
</dbReference>
<feature type="region of interest" description="VHIID" evidence="3">
    <location>
        <begin position="10"/>
        <end position="75"/>
    </location>
</feature>
<comment type="similarity">
    <text evidence="3">Belongs to the GRAS family.</text>
</comment>
<evidence type="ECO:0000313" key="4">
    <source>
        <dbReference type="EMBL" id="CAH9129162.1"/>
    </source>
</evidence>
<feature type="region of interest" description="Leucine repeat II (LRII)" evidence="3">
    <location>
        <begin position="91"/>
        <end position="123"/>
    </location>
</feature>
<protein>
    <submittedName>
        <fullName evidence="4">Uncharacterized protein</fullName>
    </submittedName>
</protein>
<comment type="caution">
    <text evidence="4">The sequence shown here is derived from an EMBL/GenBank/DDBJ whole genome shotgun (WGS) entry which is preliminary data.</text>
</comment>
<gene>
    <name evidence="4" type="ORF">CEPIT_LOCUS29629</name>
</gene>
<evidence type="ECO:0000256" key="1">
    <source>
        <dbReference type="ARBA" id="ARBA00023015"/>
    </source>
</evidence>
<comment type="caution">
    <text evidence="3">Lacks conserved residue(s) required for the propagation of feature annotation.</text>
</comment>
<reference evidence="4" key="1">
    <citation type="submission" date="2022-07" db="EMBL/GenBank/DDBJ databases">
        <authorList>
            <person name="Macas J."/>
            <person name="Novak P."/>
            <person name="Neumann P."/>
        </authorList>
    </citation>
    <scope>NUCLEOTIDE SEQUENCE</scope>
</reference>
<evidence type="ECO:0000256" key="3">
    <source>
        <dbReference type="PROSITE-ProRule" id="PRU01191"/>
    </source>
</evidence>
<keyword evidence="1" id="KW-0805">Transcription regulation</keyword>
<name>A0AAV0F0W5_9ASTE</name>
<accession>A0AAV0F0W5</accession>
<feature type="region of interest" description="SAW" evidence="3">
    <location>
        <begin position="232"/>
        <end position="307"/>
    </location>
</feature>
<evidence type="ECO:0000313" key="5">
    <source>
        <dbReference type="Proteomes" id="UP001152523"/>
    </source>
</evidence>
<keyword evidence="2" id="KW-0804">Transcription</keyword>
<dbReference type="InterPro" id="IPR005202">
    <property type="entry name" value="TF_GRAS"/>
</dbReference>
<sequence length="327" mass="37973">MSAVDYLNAYQVCITACPFKRMSNIFANKSIAKQTSEASKIHIIAFGILYGFQWPCIIHGISLRPGGHPQLRITRIDFPHPGFWPAERVEETGHRLEKFARRFNVPFEYNAIAANKWETITPKDLKIDPDETLVVNCLYRLKNVSDETEAGEDTSPRDYVLKLIKKLNPKFFVHGVVNAMYNAPFFTTRFWESYFHFSAMFDMFHATMPHEDEGRMMVEQEVMGREVLNVIACEGKGRVERPETYRQWQVRNQRAGFKMLGLNQEIMKEMKAKVKMGYHKDFSVDQNGEWMLQSWKSHLCSQFVEASSSLINTYSFPPLHAIHTECH</sequence>
<dbReference type="PANTHER" id="PTHR31636">
    <property type="entry name" value="OSJNBA0084A10.13 PROTEIN-RELATED"/>
    <property type="match status" value="1"/>
</dbReference>
<organism evidence="4 5">
    <name type="scientific">Cuscuta epithymum</name>
    <dbReference type="NCBI Taxonomy" id="186058"/>
    <lineage>
        <taxon>Eukaryota</taxon>
        <taxon>Viridiplantae</taxon>
        <taxon>Streptophyta</taxon>
        <taxon>Embryophyta</taxon>
        <taxon>Tracheophyta</taxon>
        <taxon>Spermatophyta</taxon>
        <taxon>Magnoliopsida</taxon>
        <taxon>eudicotyledons</taxon>
        <taxon>Gunneridae</taxon>
        <taxon>Pentapetalae</taxon>
        <taxon>asterids</taxon>
        <taxon>lamiids</taxon>
        <taxon>Solanales</taxon>
        <taxon>Convolvulaceae</taxon>
        <taxon>Cuscuteae</taxon>
        <taxon>Cuscuta</taxon>
        <taxon>Cuscuta subgen. Cuscuta</taxon>
    </lineage>
</organism>
<dbReference type="PROSITE" id="PS50985">
    <property type="entry name" value="GRAS"/>
    <property type="match status" value="1"/>
</dbReference>